<accession>A0ABW6IJ53</accession>
<protein>
    <submittedName>
        <fullName evidence="1">Uncharacterized protein</fullName>
    </submittedName>
</protein>
<evidence type="ECO:0000313" key="1">
    <source>
        <dbReference type="EMBL" id="MFE4107620.1"/>
    </source>
</evidence>
<reference evidence="1 2" key="1">
    <citation type="submission" date="2024-10" db="EMBL/GenBank/DDBJ databases">
        <authorList>
            <person name="Ratan Roy A."/>
            <person name="Morales Sandoval P.H."/>
            <person name="De Los Santos Villalobos S."/>
            <person name="Chakraborty S."/>
            <person name="Mukherjee J."/>
        </authorList>
    </citation>
    <scope>NUCLEOTIDE SEQUENCE [LARGE SCALE GENOMIC DNA]</scope>
    <source>
        <strain evidence="1 2">S1</strain>
    </source>
</reference>
<sequence>MTPEAIRTISQVRHEFYKLFAAEISEPVNITKGNSYSSNTAKVSWIDRYQRPNYACLYAHIAPDRLLPDRPLILRLGVNQGLNFEPTKRHQELHLNRQKLLRFELTLLPDEILKFVPWLISLLQTHEKGSGLITPPCLLNFDTLDELLLYGAWTQKAEVAFCQSMPQKPLVASQF</sequence>
<evidence type="ECO:0000313" key="2">
    <source>
        <dbReference type="Proteomes" id="UP001600165"/>
    </source>
</evidence>
<gene>
    <name evidence="1" type="ORF">ACFVKH_15105</name>
</gene>
<dbReference type="Proteomes" id="UP001600165">
    <property type="component" value="Unassembled WGS sequence"/>
</dbReference>
<dbReference type="RefSeq" id="WP_377966510.1">
    <property type="nucleotide sequence ID" value="NZ_JBHZOL010000088.1"/>
</dbReference>
<proteinExistence type="predicted"/>
<comment type="caution">
    <text evidence="1">The sequence shown here is derived from an EMBL/GenBank/DDBJ whole genome shotgun (WGS) entry which is preliminary data.</text>
</comment>
<keyword evidence="2" id="KW-1185">Reference proteome</keyword>
<organism evidence="1 2">
    <name type="scientific">Almyronema epifaneia S1</name>
    <dbReference type="NCBI Taxonomy" id="2991925"/>
    <lineage>
        <taxon>Bacteria</taxon>
        <taxon>Bacillati</taxon>
        <taxon>Cyanobacteriota</taxon>
        <taxon>Cyanophyceae</taxon>
        <taxon>Nodosilineales</taxon>
        <taxon>Nodosilineaceae</taxon>
        <taxon>Almyronema</taxon>
        <taxon>Almyronema epifaneia</taxon>
    </lineage>
</organism>
<name>A0ABW6IJ53_9CYAN</name>
<dbReference type="EMBL" id="JBHZOL010000088">
    <property type="protein sequence ID" value="MFE4107620.1"/>
    <property type="molecule type" value="Genomic_DNA"/>
</dbReference>